<name>A0A0A2C868_PROMR</name>
<dbReference type="EMBL" id="JNAX01000005">
    <property type="protein sequence ID" value="KGG21747.1"/>
    <property type="molecule type" value="Genomic_DNA"/>
</dbReference>
<protein>
    <submittedName>
        <fullName evidence="2">Pterin-binding family</fullName>
    </submittedName>
</protein>
<sequence>MNNLDLQEDLINSITLLDTKLSKRQIELDPKGYFLIKIEPKTNELILEHYLNDIDHKGRAIDPESGEPIGCKTKNRNQPNNIYRGKSAKQLGIQISEGHGPFPISHLDHAIYIGRELQRAEQCLISGKQYIQD</sequence>
<evidence type="ECO:0000259" key="1">
    <source>
        <dbReference type="Pfam" id="PF14251"/>
    </source>
</evidence>
<dbReference type="Pfam" id="PF14251">
    <property type="entry name" value="PterinBD-DUF4346"/>
    <property type="match status" value="1"/>
</dbReference>
<dbReference type="AlphaFoldDB" id="A0A0A2C868"/>
<organism evidence="2 3">
    <name type="scientific">Prochlorococcus marinus str. PAC1</name>
    <dbReference type="NCBI Taxonomy" id="59924"/>
    <lineage>
        <taxon>Bacteria</taxon>
        <taxon>Bacillati</taxon>
        <taxon>Cyanobacteriota</taxon>
        <taxon>Cyanophyceae</taxon>
        <taxon>Synechococcales</taxon>
        <taxon>Prochlorococcaceae</taxon>
        <taxon>Prochlorococcus</taxon>
    </lineage>
</organism>
<proteinExistence type="predicted"/>
<feature type="domain" description="DUF4346" evidence="1">
    <location>
        <begin position="28"/>
        <end position="133"/>
    </location>
</feature>
<comment type="caution">
    <text evidence="2">The sequence shown here is derived from an EMBL/GenBank/DDBJ whole genome shotgun (WGS) entry which is preliminary data.</text>
</comment>
<evidence type="ECO:0000313" key="2">
    <source>
        <dbReference type="EMBL" id="KGG21747.1"/>
    </source>
</evidence>
<gene>
    <name evidence="2" type="ORF">EV03_0486</name>
</gene>
<dbReference type="InterPro" id="IPR025595">
    <property type="entry name" value="PterinBD-DUF4346"/>
</dbReference>
<accession>A0A0A2C868</accession>
<dbReference type="InterPro" id="IPR017260">
    <property type="entry name" value="UCP037673"/>
</dbReference>
<evidence type="ECO:0000313" key="3">
    <source>
        <dbReference type="Proteomes" id="UP000030392"/>
    </source>
</evidence>
<reference evidence="3" key="1">
    <citation type="journal article" date="2014" name="Sci. Data">
        <title>Genomes of diverse isolates of the marine cyanobacterium Prochlorococcus.</title>
        <authorList>
            <person name="Biller S."/>
            <person name="Berube P."/>
            <person name="Thompson J."/>
            <person name="Kelly L."/>
            <person name="Roggensack S."/>
            <person name="Awad L."/>
            <person name="Roache-Johnson K."/>
            <person name="Ding H."/>
            <person name="Giovannoni S.J."/>
            <person name="Moore L.R."/>
            <person name="Chisholm S.W."/>
        </authorList>
    </citation>
    <scope>NUCLEOTIDE SEQUENCE [LARGE SCALE GENOMIC DNA]</scope>
    <source>
        <strain evidence="3">PAC1</strain>
    </source>
</reference>
<dbReference type="RefSeq" id="WP_036904764.1">
    <property type="nucleotide sequence ID" value="NZ_CP138967.1"/>
</dbReference>
<dbReference type="Proteomes" id="UP000030392">
    <property type="component" value="Unassembled WGS sequence"/>
</dbReference>
<dbReference type="PIRSF" id="PIRSF037673">
    <property type="entry name" value="UCP037673"/>
    <property type="match status" value="1"/>
</dbReference>